<name>A0A285CSW1_9RHOB</name>
<dbReference type="Pfam" id="PF06841">
    <property type="entry name" value="Phage_T4_gp19"/>
    <property type="match status" value="1"/>
</dbReference>
<gene>
    <name evidence="1" type="ORF">SAMN05878503_10547</name>
</gene>
<proteinExistence type="predicted"/>
<reference evidence="2" key="1">
    <citation type="submission" date="2017-08" db="EMBL/GenBank/DDBJ databases">
        <authorList>
            <person name="Varghese N."/>
            <person name="Submissions S."/>
        </authorList>
    </citation>
    <scope>NUCLEOTIDE SEQUENCE [LARGE SCALE GENOMIC DNA]</scope>
    <source>
        <strain evidence="2">JA234</strain>
    </source>
</reference>
<dbReference type="InterPro" id="IPR010667">
    <property type="entry name" value="Phage_T4_Gp19"/>
</dbReference>
<dbReference type="EMBL" id="OAOQ01000005">
    <property type="protein sequence ID" value="SNX70138.1"/>
    <property type="molecule type" value="Genomic_DNA"/>
</dbReference>
<dbReference type="InterPro" id="IPR011747">
    <property type="entry name" value="CHP02241"/>
</dbReference>
<dbReference type="NCBIfam" id="TIGR02241">
    <property type="entry name" value="conserved hypothetical phage tail region protein"/>
    <property type="match status" value="1"/>
</dbReference>
<dbReference type="OrthoDB" id="9790161at2"/>
<evidence type="ECO:0000313" key="2">
    <source>
        <dbReference type="Proteomes" id="UP000219467"/>
    </source>
</evidence>
<keyword evidence="2" id="KW-1185">Reference proteome</keyword>
<dbReference type="PANTHER" id="PTHR38009">
    <property type="entry name" value="CONSERVED HYPOTHETICAL PHAGE TAIL PROTEIN"/>
    <property type="match status" value="1"/>
</dbReference>
<dbReference type="AlphaFoldDB" id="A0A285CSW1"/>
<dbReference type="Proteomes" id="UP000219467">
    <property type="component" value="Unassembled WGS sequence"/>
</dbReference>
<evidence type="ECO:0000313" key="1">
    <source>
        <dbReference type="EMBL" id="SNX70138.1"/>
    </source>
</evidence>
<accession>A0A285CSW1</accession>
<dbReference type="RefSeq" id="WP_097030140.1">
    <property type="nucleotide sequence ID" value="NZ_OAOQ01000005.1"/>
</dbReference>
<protein>
    <submittedName>
        <fullName evidence="1">Phage tail-like protein</fullName>
    </submittedName>
</protein>
<dbReference type="PANTHER" id="PTHR38009:SF1">
    <property type="entry name" value="CONSERVED HYPOTHETICAL PHAGE TAIL PROTEIN"/>
    <property type="match status" value="1"/>
</dbReference>
<sequence>MPDTQTARAADPMRNFQFRLEIPGVAQGHFTEVSGLGVRVHPIRYREGGIGQIVRTMPGPVDYSEVTLRYGLIRDRELWTWMQSTIQGRIERRNISIMMLDTDGATETLRWNLFNAWPCEWQGAPLDAMGRDVAVELLRISFDQMERA</sequence>
<dbReference type="GO" id="GO:0005198">
    <property type="term" value="F:structural molecule activity"/>
    <property type="evidence" value="ECO:0007669"/>
    <property type="project" value="InterPro"/>
</dbReference>
<organism evidence="1 2">
    <name type="scientific">Cereibacter ovatus</name>
    <dbReference type="NCBI Taxonomy" id="439529"/>
    <lineage>
        <taxon>Bacteria</taxon>
        <taxon>Pseudomonadati</taxon>
        <taxon>Pseudomonadota</taxon>
        <taxon>Alphaproteobacteria</taxon>
        <taxon>Rhodobacterales</taxon>
        <taxon>Paracoccaceae</taxon>
        <taxon>Cereibacter</taxon>
    </lineage>
</organism>